<evidence type="ECO:0000313" key="2">
    <source>
        <dbReference type="Proteomes" id="UP000031938"/>
    </source>
</evidence>
<dbReference type="AlphaFoldDB" id="A0A0C2RVE7"/>
<dbReference type="STRING" id="889306.KP78_20830"/>
<name>A0A0C2RVE7_9BACL</name>
<dbReference type="RefSeq" id="WP_041088464.1">
    <property type="nucleotide sequence ID" value="NZ_JXRP01000017.1"/>
</dbReference>
<comment type="caution">
    <text evidence="1">The sequence shown here is derived from an EMBL/GenBank/DDBJ whole genome shotgun (WGS) entry which is preliminary data.</text>
</comment>
<keyword evidence="2" id="KW-1185">Reference proteome</keyword>
<sequence length="116" mass="13304">MVDVVQLQSDVLHLVQSDVKRAEEFFRKNQNKRMDVEVRSGDDICSFITYKDQVQSVFSSYIDKETGMALVVGFTSSKFEAGDAEFNFYADAQNTTLVCERKDKQISITFERLLGR</sequence>
<dbReference type="PATRIC" id="fig|889306.3.peg.2100"/>
<proteinExistence type="predicted"/>
<organism evidence="1 2">
    <name type="scientific">Jeotgalibacillus soli</name>
    <dbReference type="NCBI Taxonomy" id="889306"/>
    <lineage>
        <taxon>Bacteria</taxon>
        <taxon>Bacillati</taxon>
        <taxon>Bacillota</taxon>
        <taxon>Bacilli</taxon>
        <taxon>Bacillales</taxon>
        <taxon>Caryophanaceae</taxon>
        <taxon>Jeotgalibacillus</taxon>
    </lineage>
</organism>
<gene>
    <name evidence="1" type="ORF">KP78_20830</name>
</gene>
<protein>
    <submittedName>
        <fullName evidence="1">Uncharacterized protein</fullName>
    </submittedName>
</protein>
<reference evidence="1 2" key="1">
    <citation type="submission" date="2015-01" db="EMBL/GenBank/DDBJ databases">
        <title>Genome sequencing of Jeotgalibacillus soli.</title>
        <authorList>
            <person name="Goh K.M."/>
            <person name="Chan K.-G."/>
            <person name="Yaakop A.S."/>
            <person name="Ee R."/>
            <person name="Gan H.M."/>
            <person name="Chan C.S."/>
        </authorList>
    </citation>
    <scope>NUCLEOTIDE SEQUENCE [LARGE SCALE GENOMIC DNA]</scope>
    <source>
        <strain evidence="1 2">P9</strain>
    </source>
</reference>
<accession>A0A0C2RVE7</accession>
<evidence type="ECO:0000313" key="1">
    <source>
        <dbReference type="EMBL" id="KIL45734.1"/>
    </source>
</evidence>
<dbReference type="EMBL" id="JXRP01000017">
    <property type="protein sequence ID" value="KIL45734.1"/>
    <property type="molecule type" value="Genomic_DNA"/>
</dbReference>
<dbReference type="Proteomes" id="UP000031938">
    <property type="component" value="Unassembled WGS sequence"/>
</dbReference>